<dbReference type="InterPro" id="IPR001623">
    <property type="entry name" value="DnaJ_domain"/>
</dbReference>
<dbReference type="Proteomes" id="UP000193719">
    <property type="component" value="Unassembled WGS sequence"/>
</dbReference>
<dbReference type="SMART" id="SM00028">
    <property type="entry name" value="TPR"/>
    <property type="match status" value="3"/>
</dbReference>
<dbReference type="PROSITE" id="PS00636">
    <property type="entry name" value="DNAJ_1"/>
    <property type="match status" value="1"/>
</dbReference>
<dbReference type="STRING" id="1754191.A0A1Y1V772"/>
<dbReference type="Pfam" id="PF13181">
    <property type="entry name" value="TPR_8"/>
    <property type="match status" value="1"/>
</dbReference>
<dbReference type="SUPFAM" id="SSF46565">
    <property type="entry name" value="Chaperone J-domain"/>
    <property type="match status" value="1"/>
</dbReference>
<evidence type="ECO:0000259" key="3">
    <source>
        <dbReference type="PROSITE" id="PS50076"/>
    </source>
</evidence>
<dbReference type="InterPro" id="IPR019734">
    <property type="entry name" value="TPR_rpt"/>
</dbReference>
<dbReference type="InterPro" id="IPR018253">
    <property type="entry name" value="DnaJ_domain_CS"/>
</dbReference>
<dbReference type="Pfam" id="PF00226">
    <property type="entry name" value="DnaJ"/>
    <property type="match status" value="1"/>
</dbReference>
<reference evidence="4 5" key="1">
    <citation type="submission" date="2016-08" db="EMBL/GenBank/DDBJ databases">
        <title>Genomes of anaerobic fungi encode conserved fungal cellulosomes for biomass hydrolysis.</title>
        <authorList>
            <consortium name="DOE Joint Genome Institute"/>
            <person name="Haitjema C.H."/>
            <person name="Gilmore S.P."/>
            <person name="Henske J.K."/>
            <person name="Solomon K.V."/>
            <person name="De Groot R."/>
            <person name="Kuo A."/>
            <person name="Mondo S.J."/>
            <person name="Salamov A.A."/>
            <person name="Labutti K."/>
            <person name="Zhao Z."/>
            <person name="Chiniquy J."/>
            <person name="Barry K."/>
            <person name="Brewer H.M."/>
            <person name="Purvine S.O."/>
            <person name="Wright A.T."/>
            <person name="Boxma B."/>
            <person name="Van Alen T."/>
            <person name="Hackstein J.H."/>
            <person name="Baker S.E."/>
            <person name="Grigoriev I.V."/>
            <person name="O'Malley M.A."/>
        </authorList>
    </citation>
    <scope>NUCLEOTIDE SEQUENCE [LARGE SCALE GENOMIC DNA]</scope>
    <source>
        <strain evidence="5">finn</strain>
    </source>
</reference>
<reference evidence="4 5" key="2">
    <citation type="submission" date="2016-08" db="EMBL/GenBank/DDBJ databases">
        <title>Pervasive Adenine N6-methylation of Active Genes in Fungi.</title>
        <authorList>
            <consortium name="DOE Joint Genome Institute"/>
            <person name="Mondo S.J."/>
            <person name="Dannebaum R.O."/>
            <person name="Kuo R.C."/>
            <person name="Labutti K."/>
            <person name="Haridas S."/>
            <person name="Kuo A."/>
            <person name="Salamov A."/>
            <person name="Ahrendt S.R."/>
            <person name="Lipzen A."/>
            <person name="Sullivan W."/>
            <person name="Andreopoulos W.B."/>
            <person name="Clum A."/>
            <person name="Lindquist E."/>
            <person name="Daum C."/>
            <person name="Ramamoorthy G.K."/>
            <person name="Gryganskyi A."/>
            <person name="Culley D."/>
            <person name="Magnuson J.K."/>
            <person name="James T.Y."/>
            <person name="O'Malley M.A."/>
            <person name="Stajich J.E."/>
            <person name="Spatafora J.W."/>
            <person name="Visel A."/>
            <person name="Grigoriev I.V."/>
        </authorList>
    </citation>
    <scope>NUCLEOTIDE SEQUENCE [LARGE SCALE GENOMIC DNA]</scope>
    <source>
        <strain evidence="5">finn</strain>
    </source>
</reference>
<keyword evidence="1" id="KW-0802">TPR repeat</keyword>
<dbReference type="SUPFAM" id="SSF48452">
    <property type="entry name" value="TPR-like"/>
    <property type="match status" value="2"/>
</dbReference>
<dbReference type="PANTHER" id="PTHR44200:SF1">
    <property type="entry name" value="DNAJ HOMOLOG SUBFAMILY C MEMBER 7"/>
    <property type="match status" value="1"/>
</dbReference>
<dbReference type="Gene3D" id="1.25.40.10">
    <property type="entry name" value="Tetratricopeptide repeat domain"/>
    <property type="match status" value="2"/>
</dbReference>
<dbReference type="AlphaFoldDB" id="A0A1Y1V772"/>
<proteinExistence type="predicted"/>
<dbReference type="PRINTS" id="PR00625">
    <property type="entry name" value="JDOMAIN"/>
</dbReference>
<name>A0A1Y1V772_9FUNG</name>
<dbReference type="InterPro" id="IPR011990">
    <property type="entry name" value="TPR-like_helical_dom_sf"/>
</dbReference>
<feature type="region of interest" description="Disordered" evidence="2">
    <location>
        <begin position="422"/>
        <end position="453"/>
    </location>
</feature>
<dbReference type="PANTHER" id="PTHR44200">
    <property type="entry name" value="DNAJ HOMOLOG SUBFAMILY C MEMBER 7"/>
    <property type="match status" value="1"/>
</dbReference>
<evidence type="ECO:0000256" key="2">
    <source>
        <dbReference type="SAM" id="MobiDB-lite"/>
    </source>
</evidence>
<gene>
    <name evidence="4" type="ORF">BCR36DRAFT_371276</name>
</gene>
<dbReference type="CDD" id="cd06257">
    <property type="entry name" value="DnaJ"/>
    <property type="match status" value="1"/>
</dbReference>
<keyword evidence="5" id="KW-1185">Reference proteome</keyword>
<evidence type="ECO:0000313" key="5">
    <source>
        <dbReference type="Proteomes" id="UP000193719"/>
    </source>
</evidence>
<feature type="repeat" description="TPR" evidence="1">
    <location>
        <begin position="378"/>
        <end position="411"/>
    </location>
</feature>
<dbReference type="SMART" id="SM00271">
    <property type="entry name" value="DnaJ"/>
    <property type="match status" value="1"/>
</dbReference>
<dbReference type="InterPro" id="IPR036869">
    <property type="entry name" value="J_dom_sf"/>
</dbReference>
<dbReference type="PROSITE" id="PS50076">
    <property type="entry name" value="DNAJ_2"/>
    <property type="match status" value="1"/>
</dbReference>
<feature type="repeat" description="TPR" evidence="1">
    <location>
        <begin position="38"/>
        <end position="71"/>
    </location>
</feature>
<accession>A0A1Y1V772</accession>
<evidence type="ECO:0000256" key="1">
    <source>
        <dbReference type="PROSITE-ProRule" id="PRU00339"/>
    </source>
</evidence>
<protein>
    <submittedName>
        <fullName evidence="4">DnaJ-domain-containing protein</fullName>
    </submittedName>
</protein>
<dbReference type="EMBL" id="MCFH01000027">
    <property type="protein sequence ID" value="ORX48424.1"/>
    <property type="molecule type" value="Genomic_DNA"/>
</dbReference>
<dbReference type="Gene3D" id="1.10.287.110">
    <property type="entry name" value="DnaJ domain"/>
    <property type="match status" value="1"/>
</dbReference>
<sequence length="578" mass="68540">MKRLFKLVEPGEQLINDKRYDEGVSYFSKLIEKFPNEAELYNKRASCYIYLENAEKAIEDSTKAISLDKLNLKSYFRNLRCYIFLGNVEKAKYYAENGLKFSKKTNISKMNNKLFETELNNIIKLEELLKNVKLNYQRRKYTNALKYLEEAFLIADPTLEQRIKLRDGISMFGNISTNGVCKEWQLFRGKILLKCKQFTSAKKIASTMTNKYPLYLHGQFFSTYMQYIYDEIPTNDIIMKLKDIIKSLNNDDDNEVDLFENDDILNEVLDFHRAVEEIERLKKKHNDEYNQEKYKSADNGYYQCLKTLDFYELYGISYIKLLSNISNTKSKLNNYRLSVNYCTSGIEMLENIIIGSNKKKVEIKIREINKSSFKYLFTKLYMRRASSYRQQKFYEKAIHDYEFLLKLLPDDNEIKQNLNDTKYEKENKNNNSKDNNSNNNNNNSYKNNNSSADLNTDDNYYTLLGLKFEDNPDINTIKKSFHKMALKYHPDKCTGKSSIQKEEAERKFKKINEAYSVLSNNDSKQAYDNKLKYSNFFKVYFDSKPDKTPQKKQTVSTDELLDRFINEENKKKFFFGWF</sequence>
<feature type="compositionally biased region" description="Low complexity" evidence="2">
    <location>
        <begin position="429"/>
        <end position="451"/>
    </location>
</feature>
<dbReference type="PROSITE" id="PS50005">
    <property type="entry name" value="TPR"/>
    <property type="match status" value="2"/>
</dbReference>
<evidence type="ECO:0000313" key="4">
    <source>
        <dbReference type="EMBL" id="ORX48424.1"/>
    </source>
</evidence>
<dbReference type="InterPro" id="IPR052758">
    <property type="entry name" value="SRC_co-chaperone"/>
</dbReference>
<comment type="caution">
    <text evidence="4">The sequence shown here is derived from an EMBL/GenBank/DDBJ whole genome shotgun (WGS) entry which is preliminary data.</text>
</comment>
<feature type="domain" description="J" evidence="3">
    <location>
        <begin position="459"/>
        <end position="531"/>
    </location>
</feature>
<dbReference type="OrthoDB" id="445556at2759"/>
<organism evidence="4 5">
    <name type="scientific">Piromyces finnis</name>
    <dbReference type="NCBI Taxonomy" id="1754191"/>
    <lineage>
        <taxon>Eukaryota</taxon>
        <taxon>Fungi</taxon>
        <taxon>Fungi incertae sedis</taxon>
        <taxon>Chytridiomycota</taxon>
        <taxon>Chytridiomycota incertae sedis</taxon>
        <taxon>Neocallimastigomycetes</taxon>
        <taxon>Neocallimastigales</taxon>
        <taxon>Neocallimastigaceae</taxon>
        <taxon>Piromyces</taxon>
    </lineage>
</organism>